<evidence type="ECO:0000256" key="11">
    <source>
        <dbReference type="ARBA" id="ARBA00022984"/>
    </source>
</evidence>
<feature type="transmembrane region" description="Helical" evidence="18">
    <location>
        <begin position="20"/>
        <end position="42"/>
    </location>
</feature>
<feature type="compositionally biased region" description="Basic and acidic residues" evidence="17">
    <location>
        <begin position="658"/>
        <end position="684"/>
    </location>
</feature>
<evidence type="ECO:0000256" key="12">
    <source>
        <dbReference type="ARBA" id="ARBA00023136"/>
    </source>
</evidence>
<keyword evidence="7" id="KW-0328">Glycosyltransferase</keyword>
<dbReference type="GO" id="GO:0005886">
    <property type="term" value="C:plasma membrane"/>
    <property type="evidence" value="ECO:0007669"/>
    <property type="project" value="UniProtKB-SubCell"/>
</dbReference>
<dbReference type="FunFam" id="1.10.3810.10:FF:000001">
    <property type="entry name" value="Penicillin-binding protein 1A"/>
    <property type="match status" value="1"/>
</dbReference>
<dbReference type="GO" id="GO:0008955">
    <property type="term" value="F:peptidoglycan glycosyltransferase activity"/>
    <property type="evidence" value="ECO:0007669"/>
    <property type="project" value="UniProtKB-EC"/>
</dbReference>
<evidence type="ECO:0000256" key="15">
    <source>
        <dbReference type="ARBA" id="ARBA00034000"/>
    </source>
</evidence>
<dbReference type="GO" id="GO:0008658">
    <property type="term" value="F:penicillin binding"/>
    <property type="evidence" value="ECO:0007669"/>
    <property type="project" value="InterPro"/>
</dbReference>
<keyword evidence="11" id="KW-0573">Peptidoglycan synthesis</keyword>
<keyword evidence="13" id="KW-0511">Multifunctional enzyme</keyword>
<evidence type="ECO:0000256" key="9">
    <source>
        <dbReference type="ARBA" id="ARBA00022801"/>
    </source>
</evidence>
<evidence type="ECO:0000256" key="2">
    <source>
        <dbReference type="ARBA" id="ARBA00007090"/>
    </source>
</evidence>
<reference evidence="22" key="1">
    <citation type="submission" date="2016-10" db="EMBL/GenBank/DDBJ databases">
        <authorList>
            <person name="Varghese N."/>
            <person name="Submissions S."/>
        </authorList>
    </citation>
    <scope>NUCLEOTIDE SEQUENCE [LARGE SCALE GENOMIC DNA]</scope>
    <source>
        <strain evidence="22">B48,IBRC-M 10115,DSM 25386,CECT 8001</strain>
    </source>
</reference>
<dbReference type="EMBL" id="FOBW01000013">
    <property type="protein sequence ID" value="SEN46192.1"/>
    <property type="molecule type" value="Genomic_DNA"/>
</dbReference>
<dbReference type="InterPro" id="IPR050396">
    <property type="entry name" value="Glycosyltr_51/Transpeptidase"/>
</dbReference>
<keyword evidence="5" id="KW-0121">Carboxypeptidase</keyword>
<comment type="catalytic activity">
    <reaction evidence="15">
        <text>Preferential cleavage: (Ac)2-L-Lys-D-Ala-|-D-Ala. Also transpeptidation of peptidyl-alanyl moieties that are N-acyl substituents of D-alanine.</text>
        <dbReference type="EC" id="3.4.16.4"/>
    </reaction>
</comment>
<dbReference type="PANTHER" id="PTHR32282">
    <property type="entry name" value="BINDING PROTEIN TRANSPEPTIDASE, PUTATIVE-RELATED"/>
    <property type="match status" value="1"/>
</dbReference>
<dbReference type="InterPro" id="IPR023346">
    <property type="entry name" value="Lysozyme-like_dom_sf"/>
</dbReference>
<evidence type="ECO:0000256" key="5">
    <source>
        <dbReference type="ARBA" id="ARBA00022645"/>
    </source>
</evidence>
<feature type="region of interest" description="Disordered" evidence="17">
    <location>
        <begin position="658"/>
        <end position="692"/>
    </location>
</feature>
<dbReference type="STRING" id="930146.SAMN05192533_113126"/>
<evidence type="ECO:0000259" key="20">
    <source>
        <dbReference type="Pfam" id="PF00912"/>
    </source>
</evidence>
<keyword evidence="14" id="KW-0961">Cell wall biogenesis/degradation</keyword>
<dbReference type="GO" id="GO:0071555">
    <property type="term" value="P:cell wall organization"/>
    <property type="evidence" value="ECO:0007669"/>
    <property type="project" value="UniProtKB-KW"/>
</dbReference>
<evidence type="ECO:0000313" key="21">
    <source>
        <dbReference type="EMBL" id="SEN46192.1"/>
    </source>
</evidence>
<dbReference type="Pfam" id="PF00905">
    <property type="entry name" value="Transpeptidase"/>
    <property type="match status" value="1"/>
</dbReference>
<keyword evidence="18" id="KW-1133">Transmembrane helix</keyword>
<evidence type="ECO:0000313" key="22">
    <source>
        <dbReference type="Proteomes" id="UP000198553"/>
    </source>
</evidence>
<evidence type="ECO:0000256" key="8">
    <source>
        <dbReference type="ARBA" id="ARBA00022679"/>
    </source>
</evidence>
<keyword evidence="22" id="KW-1185">Reference proteome</keyword>
<comment type="similarity">
    <text evidence="3">In the N-terminal section; belongs to the glycosyltransferase 51 family.</text>
</comment>
<evidence type="ECO:0000256" key="1">
    <source>
        <dbReference type="ARBA" id="ARBA00004236"/>
    </source>
</evidence>
<evidence type="ECO:0000256" key="13">
    <source>
        <dbReference type="ARBA" id="ARBA00023268"/>
    </source>
</evidence>
<comment type="catalytic activity">
    <reaction evidence="16">
        <text>[GlcNAc-(1-&gt;4)-Mur2Ac(oyl-L-Ala-gamma-D-Glu-L-Lys-D-Ala-D-Ala)](n)-di-trans,octa-cis-undecaprenyl diphosphate + beta-D-GlcNAc-(1-&gt;4)-Mur2Ac(oyl-L-Ala-gamma-D-Glu-L-Lys-D-Ala-D-Ala)-di-trans,octa-cis-undecaprenyl diphosphate = [GlcNAc-(1-&gt;4)-Mur2Ac(oyl-L-Ala-gamma-D-Glu-L-Lys-D-Ala-D-Ala)](n+1)-di-trans,octa-cis-undecaprenyl diphosphate + di-trans,octa-cis-undecaprenyl diphosphate + H(+)</text>
        <dbReference type="Rhea" id="RHEA:23708"/>
        <dbReference type="Rhea" id="RHEA-COMP:9602"/>
        <dbReference type="Rhea" id="RHEA-COMP:9603"/>
        <dbReference type="ChEBI" id="CHEBI:15378"/>
        <dbReference type="ChEBI" id="CHEBI:58405"/>
        <dbReference type="ChEBI" id="CHEBI:60033"/>
        <dbReference type="ChEBI" id="CHEBI:78435"/>
        <dbReference type="EC" id="2.4.99.28"/>
    </reaction>
</comment>
<evidence type="ECO:0000256" key="18">
    <source>
        <dbReference type="SAM" id="Phobius"/>
    </source>
</evidence>
<proteinExistence type="inferred from homology"/>
<protein>
    <submittedName>
        <fullName evidence="21">Penicillin-binding protein, 1A family</fullName>
    </submittedName>
</protein>
<keyword evidence="8" id="KW-0808">Transferase</keyword>
<dbReference type="Pfam" id="PF00912">
    <property type="entry name" value="Transgly"/>
    <property type="match status" value="1"/>
</dbReference>
<dbReference type="GO" id="GO:0006508">
    <property type="term" value="P:proteolysis"/>
    <property type="evidence" value="ECO:0007669"/>
    <property type="project" value="UniProtKB-KW"/>
</dbReference>
<comment type="similarity">
    <text evidence="2">In the C-terminal section; belongs to the transpeptidase family.</text>
</comment>
<keyword evidence="9" id="KW-0378">Hydrolase</keyword>
<dbReference type="GO" id="GO:0009252">
    <property type="term" value="P:peptidoglycan biosynthetic process"/>
    <property type="evidence" value="ECO:0007669"/>
    <property type="project" value="UniProtKB-KW"/>
</dbReference>
<keyword evidence="6" id="KW-0645">Protease</keyword>
<organism evidence="21 22">
    <name type="scientific">Mesobacillus persicus</name>
    <dbReference type="NCBI Taxonomy" id="930146"/>
    <lineage>
        <taxon>Bacteria</taxon>
        <taxon>Bacillati</taxon>
        <taxon>Bacillota</taxon>
        <taxon>Bacilli</taxon>
        <taxon>Bacillales</taxon>
        <taxon>Bacillaceae</taxon>
        <taxon>Mesobacillus</taxon>
    </lineage>
</organism>
<dbReference type="GO" id="GO:0008360">
    <property type="term" value="P:regulation of cell shape"/>
    <property type="evidence" value="ECO:0007669"/>
    <property type="project" value="UniProtKB-KW"/>
</dbReference>
<dbReference type="InterPro" id="IPR012338">
    <property type="entry name" value="Beta-lactam/transpept-like"/>
</dbReference>
<dbReference type="NCBIfam" id="TIGR02074">
    <property type="entry name" value="PBP_1a_fam"/>
    <property type="match status" value="1"/>
</dbReference>
<dbReference type="Proteomes" id="UP000198553">
    <property type="component" value="Unassembled WGS sequence"/>
</dbReference>
<dbReference type="GO" id="GO:0030288">
    <property type="term" value="C:outer membrane-bounded periplasmic space"/>
    <property type="evidence" value="ECO:0007669"/>
    <property type="project" value="TreeGrafter"/>
</dbReference>
<accession>A0A1H8GQ97</accession>
<name>A0A1H8GQ97_9BACI</name>
<dbReference type="SUPFAM" id="SSF53955">
    <property type="entry name" value="Lysozyme-like"/>
    <property type="match status" value="1"/>
</dbReference>
<dbReference type="GO" id="GO:0009002">
    <property type="term" value="F:serine-type D-Ala-D-Ala carboxypeptidase activity"/>
    <property type="evidence" value="ECO:0007669"/>
    <property type="project" value="UniProtKB-EC"/>
</dbReference>
<evidence type="ECO:0000256" key="3">
    <source>
        <dbReference type="ARBA" id="ARBA00007739"/>
    </source>
</evidence>
<evidence type="ECO:0000256" key="14">
    <source>
        <dbReference type="ARBA" id="ARBA00023316"/>
    </source>
</evidence>
<evidence type="ECO:0000256" key="17">
    <source>
        <dbReference type="SAM" id="MobiDB-lite"/>
    </source>
</evidence>
<gene>
    <name evidence="21" type="ORF">SAMN05192533_113126</name>
</gene>
<evidence type="ECO:0000256" key="10">
    <source>
        <dbReference type="ARBA" id="ARBA00022960"/>
    </source>
</evidence>
<dbReference type="AlphaFoldDB" id="A0A1H8GQ97"/>
<feature type="domain" description="Glycosyl transferase family 51" evidence="20">
    <location>
        <begin position="63"/>
        <end position="238"/>
    </location>
</feature>
<keyword evidence="18" id="KW-0812">Transmembrane</keyword>
<keyword evidence="10" id="KW-0133">Cell shape</keyword>
<evidence type="ECO:0000256" key="6">
    <source>
        <dbReference type="ARBA" id="ARBA00022670"/>
    </source>
</evidence>
<evidence type="ECO:0000256" key="4">
    <source>
        <dbReference type="ARBA" id="ARBA00022475"/>
    </source>
</evidence>
<comment type="subcellular location">
    <subcellularLocation>
        <location evidence="1">Cell membrane</location>
    </subcellularLocation>
</comment>
<dbReference type="InterPro" id="IPR001460">
    <property type="entry name" value="PCN-bd_Tpept"/>
</dbReference>
<feature type="domain" description="Penicillin-binding protein transpeptidase" evidence="19">
    <location>
        <begin position="329"/>
        <end position="579"/>
    </location>
</feature>
<evidence type="ECO:0000259" key="19">
    <source>
        <dbReference type="Pfam" id="PF00905"/>
    </source>
</evidence>
<dbReference type="SUPFAM" id="SSF56601">
    <property type="entry name" value="beta-lactamase/transpeptidase-like"/>
    <property type="match status" value="1"/>
</dbReference>
<evidence type="ECO:0000256" key="16">
    <source>
        <dbReference type="ARBA" id="ARBA00049902"/>
    </source>
</evidence>
<dbReference type="PANTHER" id="PTHR32282:SF11">
    <property type="entry name" value="PENICILLIN-BINDING PROTEIN 1B"/>
    <property type="match status" value="1"/>
</dbReference>
<dbReference type="Gene3D" id="1.10.3810.10">
    <property type="entry name" value="Biosynthetic peptidoglycan transglycosylase-like"/>
    <property type="match status" value="1"/>
</dbReference>
<keyword evidence="4" id="KW-1003">Cell membrane</keyword>
<sequence length="692" mass="77126">MLEIMTDQRFRKTAKVFRAALFIGMICAALFFLVYFSIIGYAKILGPPPLAVPQSTLYMADDGSVIGESNSGQKRYWVPLKDISPDLVKATISIEDRNFYAHNGFDYKRIAGAIIADIKAMAKVQGASTITQQYARNLYLEHEKTWKRKLTEAFYTLRLEMNYSKNEILEGYLNTIYYGSGAYGVQAASQFYFGKDARDLTLAEASMLAGVPKGPSIYSPLANEKKANDRQAVVLRSMEIKEYISRAEADEAAEAPLKLVGKHQRDSVGQAPYFQDAVQKELKYTLKLDDRTIALGGLKVYTTVNLEQQQLAEEMVAKHISEDSEIQAGFVAMDPRTGHVKAMVGGRNYEESPFNRAMQAVRQPGSTMKPLLYYAALENGFTPSTTMKSELTTFRFDDGSSEYTPHNFNNKYAEDEITMAQALALSDNVYAVKTHLFLGEEMLVDTAKRFGLSTNMAQVPSLALGTSGVRVLEMASAYSLFANGGQYVEPVLIERVESHDGTVLFEAEESGKQILKPELASVMNHMLTGMFDPKLNGYSSVTGITMVDEMSRPYAGKSGSTNTDSWMIGYTPQLVTAVWTGYDVGKPIVKSTEKVYSKNVWFNFMEKALEDEPAAPFKTAKGTIGVFVNPENGKIATANCPVKRLTYFKDGTEPQEYCTDHLDAGEEHPKKPAKEHEEKPEKKPWYKRIFSL</sequence>
<dbReference type="InterPro" id="IPR001264">
    <property type="entry name" value="Glyco_trans_51"/>
</dbReference>
<evidence type="ECO:0000256" key="7">
    <source>
        <dbReference type="ARBA" id="ARBA00022676"/>
    </source>
</evidence>
<keyword evidence="12 18" id="KW-0472">Membrane</keyword>
<dbReference type="InterPro" id="IPR036950">
    <property type="entry name" value="PBP_transglycosylase"/>
</dbReference>
<dbReference type="Gene3D" id="3.40.710.10">
    <property type="entry name" value="DD-peptidase/beta-lactamase superfamily"/>
    <property type="match status" value="1"/>
</dbReference>